<dbReference type="PANTHER" id="PTHR41791:SF1">
    <property type="entry name" value="SSL7039 PROTEIN"/>
    <property type="match status" value="1"/>
</dbReference>
<protein>
    <submittedName>
        <fullName evidence="1">Type II toxin-antitoxin system RelE/ParE family toxin</fullName>
    </submittedName>
</protein>
<reference evidence="1 2" key="1">
    <citation type="submission" date="2019-04" db="EMBL/GenBank/DDBJ databases">
        <authorList>
            <person name="Feng G."/>
            <person name="Zhu H."/>
        </authorList>
    </citation>
    <scope>NUCLEOTIDE SEQUENCE [LARGE SCALE GENOMIC DNA]</scope>
    <source>
        <strain evidence="1 2">6HR-1</strain>
    </source>
</reference>
<name>A0A4Z0NMU3_9HYPH</name>
<dbReference type="NCBIfam" id="TIGR02683">
    <property type="entry name" value="upstrm_HI1419"/>
    <property type="match status" value="1"/>
</dbReference>
<keyword evidence="2" id="KW-1185">Reference proteome</keyword>
<dbReference type="AlphaFoldDB" id="A0A4Z0NMU3"/>
<dbReference type="PANTHER" id="PTHR41791">
    <property type="entry name" value="SSL7039 PROTEIN"/>
    <property type="match status" value="1"/>
</dbReference>
<dbReference type="Proteomes" id="UP000297535">
    <property type="component" value="Unassembled WGS sequence"/>
</dbReference>
<gene>
    <name evidence="1" type="ORF">EU555_21060</name>
</gene>
<proteinExistence type="predicted"/>
<evidence type="ECO:0000313" key="2">
    <source>
        <dbReference type="Proteomes" id="UP000297535"/>
    </source>
</evidence>
<organism evidence="1 2">
    <name type="scientific">Methylobacterium nonmethylotrophicum</name>
    <dbReference type="NCBI Taxonomy" id="1141884"/>
    <lineage>
        <taxon>Bacteria</taxon>
        <taxon>Pseudomonadati</taxon>
        <taxon>Pseudomonadota</taxon>
        <taxon>Alphaproteobacteria</taxon>
        <taxon>Hyphomicrobiales</taxon>
        <taxon>Methylobacteriaceae</taxon>
        <taxon>Methylobacterium</taxon>
    </lineage>
</organism>
<dbReference type="Pfam" id="PF05973">
    <property type="entry name" value="Gp49"/>
    <property type="match status" value="1"/>
</dbReference>
<sequence>MEIREFIDARGRSPFASWFDGLDSRAAAKVIVALSRMEQGNLSNAKAVGGGVHEYRIDWGPGYRLYFGRDGDKLIILLCGATKRRQQDDISEAQTRWRDYKQRREDGG</sequence>
<comment type="caution">
    <text evidence="1">The sequence shown here is derived from an EMBL/GenBank/DDBJ whole genome shotgun (WGS) entry which is preliminary data.</text>
</comment>
<dbReference type="PIRSF" id="PIRSF028744">
    <property type="entry name" value="Addict_mod_HI1419"/>
    <property type="match status" value="1"/>
</dbReference>
<accession>A0A4Z0NMU3</accession>
<dbReference type="InterPro" id="IPR009241">
    <property type="entry name" value="HigB-like"/>
</dbReference>
<dbReference type="RefSeq" id="WP_135417209.1">
    <property type="nucleotide sequence ID" value="NZ_SRLB01000015.1"/>
</dbReference>
<dbReference type="EMBL" id="SRLB01000015">
    <property type="protein sequence ID" value="TGD97268.1"/>
    <property type="molecule type" value="Genomic_DNA"/>
</dbReference>
<evidence type="ECO:0000313" key="1">
    <source>
        <dbReference type="EMBL" id="TGD97268.1"/>
    </source>
</evidence>
<dbReference type="InterPro" id="IPR014056">
    <property type="entry name" value="TypeIITA-like_toxin_pred"/>
</dbReference>
<dbReference type="OrthoDB" id="5296237at2"/>